<dbReference type="PANTHER" id="PTHR46240:SF1">
    <property type="entry name" value="SERINE_THREONINE-PROTEIN KINASE ULK4"/>
    <property type="match status" value="1"/>
</dbReference>
<dbReference type="PANTHER" id="PTHR46240">
    <property type="entry name" value="SER/THR PROTEIN KINASE ULK4"/>
    <property type="match status" value="1"/>
</dbReference>
<dbReference type="InterPro" id="IPR011989">
    <property type="entry name" value="ARM-like"/>
</dbReference>
<dbReference type="InterPro" id="IPR016024">
    <property type="entry name" value="ARM-type_fold"/>
</dbReference>
<keyword evidence="3" id="KW-1185">Reference proteome</keyword>
<evidence type="ECO:0000313" key="3">
    <source>
        <dbReference type="Proteomes" id="UP001295444"/>
    </source>
</evidence>
<dbReference type="InterPro" id="IPR056981">
    <property type="entry name" value="HEAT_ULK4_RUNKEL"/>
</dbReference>
<organism evidence="2 3">
    <name type="scientific">Pelobates cultripes</name>
    <name type="common">Western spadefoot toad</name>
    <dbReference type="NCBI Taxonomy" id="61616"/>
    <lineage>
        <taxon>Eukaryota</taxon>
        <taxon>Metazoa</taxon>
        <taxon>Chordata</taxon>
        <taxon>Craniata</taxon>
        <taxon>Vertebrata</taxon>
        <taxon>Euteleostomi</taxon>
        <taxon>Amphibia</taxon>
        <taxon>Batrachia</taxon>
        <taxon>Anura</taxon>
        <taxon>Pelobatoidea</taxon>
        <taxon>Pelobatidae</taxon>
        <taxon>Pelobates</taxon>
    </lineage>
</organism>
<dbReference type="Gene3D" id="1.25.10.10">
    <property type="entry name" value="Leucine-rich Repeat Variant"/>
    <property type="match status" value="2"/>
</dbReference>
<gene>
    <name evidence="2" type="ORF">PECUL_23A007363</name>
</gene>
<feature type="domain" description="Serine/threonine-protein kinase ULK4/RUNKEL HEAT repeats" evidence="1">
    <location>
        <begin position="15"/>
        <end position="180"/>
    </location>
</feature>
<protein>
    <submittedName>
        <fullName evidence="2">Serine threonine- kinase ULK4</fullName>
    </submittedName>
</protein>
<dbReference type="Pfam" id="PF23606">
    <property type="entry name" value="HEAT_ULK4"/>
    <property type="match status" value="1"/>
</dbReference>
<evidence type="ECO:0000259" key="1">
    <source>
        <dbReference type="Pfam" id="PF23606"/>
    </source>
</evidence>
<dbReference type="Proteomes" id="UP001295444">
    <property type="component" value="Chromosome 04"/>
</dbReference>
<dbReference type="EMBL" id="OW240915">
    <property type="protein sequence ID" value="CAH2283233.1"/>
    <property type="molecule type" value="Genomic_DNA"/>
</dbReference>
<sequence length="432" mass="48202">MERKDVLQPPPRKPEVFRSQVVTEEFLYNYGTLLAQIKCVDTGETNLEGAVGQAASDEMIRTALSTFEAVTQHPVLLTLHHSPVVDCILPPLVSLVCSQNGEWRFFSLRLLAETTLLLVNHEAVAEGRVKVLQSNSAFMSLVRNSLLPLYEKILMEPDPVPVYALKLLVPLTEYSPAFIRVLEENKLVPVMFQLIMAHQDNVLGNVIQNVISLLYNLVAQKDTNMKLLYEQGLVHYVSNTIVETAALYLEVEDKSRLKIANAQLLLLLDILHCMLKYTSGIVRVVIQAQKSGKVGDTQMAEDLLLLNKPLTDLISLLIQLLPSEDSEIFESASQCLSVMVQLYGGEGQDSMSQDNMESFGQVLLSKKDPKHQKLMLRVIKRLITSNEKHLESMKTDGDVLIQTLKRLSQDSSSTTDAAVVSLVREVLNTVGH</sequence>
<proteinExistence type="predicted"/>
<dbReference type="AlphaFoldDB" id="A0AAD1W3I7"/>
<dbReference type="SUPFAM" id="SSF48371">
    <property type="entry name" value="ARM repeat"/>
    <property type="match status" value="1"/>
</dbReference>
<accession>A0AAD1W3I7</accession>
<keyword evidence="2" id="KW-0808">Transferase</keyword>
<dbReference type="InterPro" id="IPR045906">
    <property type="entry name" value="ULK4"/>
</dbReference>
<dbReference type="GO" id="GO:0016301">
    <property type="term" value="F:kinase activity"/>
    <property type="evidence" value="ECO:0007669"/>
    <property type="project" value="UniProtKB-KW"/>
</dbReference>
<name>A0AAD1W3I7_PELCU</name>
<keyword evidence="2" id="KW-0418">Kinase</keyword>
<evidence type="ECO:0000313" key="2">
    <source>
        <dbReference type="EMBL" id="CAH2283233.1"/>
    </source>
</evidence>
<reference evidence="2" key="1">
    <citation type="submission" date="2022-03" db="EMBL/GenBank/DDBJ databases">
        <authorList>
            <person name="Alioto T."/>
            <person name="Alioto T."/>
            <person name="Gomez Garrido J."/>
        </authorList>
    </citation>
    <scope>NUCLEOTIDE SEQUENCE</scope>
</reference>